<feature type="transmembrane region" description="Helical" evidence="2">
    <location>
        <begin position="108"/>
        <end position="131"/>
    </location>
</feature>
<feature type="region of interest" description="Disordered" evidence="1">
    <location>
        <begin position="453"/>
        <end position="476"/>
    </location>
</feature>
<evidence type="ECO:0000313" key="3">
    <source>
        <dbReference type="EMBL" id="MCP9273426.1"/>
    </source>
</evidence>
<organism evidence="3 4">
    <name type="scientific">Mycolicibacterium arenosum</name>
    <dbReference type="NCBI Taxonomy" id="2952157"/>
    <lineage>
        <taxon>Bacteria</taxon>
        <taxon>Bacillati</taxon>
        <taxon>Actinomycetota</taxon>
        <taxon>Actinomycetes</taxon>
        <taxon>Mycobacteriales</taxon>
        <taxon>Mycobacteriaceae</taxon>
        <taxon>Mycolicibacterium</taxon>
    </lineage>
</organism>
<reference evidence="3 4" key="1">
    <citation type="submission" date="2022-06" db="EMBL/GenBank/DDBJ databases">
        <title>Mycolicibacterium sp. CAU 1645 isolated from seawater.</title>
        <authorList>
            <person name="Kim W."/>
        </authorList>
    </citation>
    <scope>NUCLEOTIDE SEQUENCE [LARGE SCALE GENOMIC DNA]</scope>
    <source>
        <strain evidence="3 4">CAU 1645</strain>
    </source>
</reference>
<name>A0ABT1M2U2_9MYCO</name>
<evidence type="ECO:0000256" key="1">
    <source>
        <dbReference type="SAM" id="MobiDB-lite"/>
    </source>
</evidence>
<keyword evidence="2" id="KW-1133">Transmembrane helix</keyword>
<feature type="transmembrane region" description="Helical" evidence="2">
    <location>
        <begin position="137"/>
        <end position="156"/>
    </location>
</feature>
<evidence type="ECO:0000256" key="2">
    <source>
        <dbReference type="SAM" id="Phobius"/>
    </source>
</evidence>
<keyword evidence="2" id="KW-0812">Transmembrane</keyword>
<dbReference type="EMBL" id="JANDBD010000005">
    <property type="protein sequence ID" value="MCP9273426.1"/>
    <property type="molecule type" value="Genomic_DNA"/>
</dbReference>
<accession>A0ABT1M2U2</accession>
<comment type="caution">
    <text evidence="3">The sequence shown here is derived from an EMBL/GenBank/DDBJ whole genome shotgun (WGS) entry which is preliminary data.</text>
</comment>
<protein>
    <submittedName>
        <fullName evidence="3">Uncharacterized protein</fullName>
    </submittedName>
</protein>
<proteinExistence type="predicted"/>
<sequence>MTDATIRTAIVFVHGLPQERRPLDTLDAFTKAALGPDAVVHPRPVEATDSYEARRYVTADPHCVEIFEYDWQFHQSARRYAGLLPMILRVLLRRPRNVPDPLFGIWRAVWLALLTPVVLALCLLTLGGYFLSTGVPAWIVGLISSALVLAIGLGAFRTVSVALTRSFVTAGFVDVARYLDPLPQSYAARRAIRGGLVDLLYVLQQGRFARVIVVAHGLGAYIAYDALLSLWAETHELHATPQTGLAHLAALEDGARELRPDGGVTAFQTLQHALWQDLRMQGNPWRITDFVTIGTPMALADLFVARPSVVSGLSTSDPENRAALFDRLVRRGVVMRCPPRSEAQPVEGPDTTDVSFAHRGSDVLSSQAPFAVTRWTNLWYPTERGSLRGDWFGGALRPLYGLGVRDIPVPDDRPDGLRRGAAHLRYFTRPDSALTRGLRAVLSLDAVSGVEAVRSAPRPDPDTVERQVHRSWQRSA</sequence>
<keyword evidence="4" id="KW-1185">Reference proteome</keyword>
<evidence type="ECO:0000313" key="4">
    <source>
        <dbReference type="Proteomes" id="UP001651690"/>
    </source>
</evidence>
<feature type="compositionally biased region" description="Basic and acidic residues" evidence="1">
    <location>
        <begin position="457"/>
        <end position="468"/>
    </location>
</feature>
<dbReference type="Proteomes" id="UP001651690">
    <property type="component" value="Unassembled WGS sequence"/>
</dbReference>
<keyword evidence="2" id="KW-0472">Membrane</keyword>
<dbReference type="RefSeq" id="WP_255060718.1">
    <property type="nucleotide sequence ID" value="NZ_JANDBD010000005.1"/>
</dbReference>
<gene>
    <name evidence="3" type="ORF">NM203_14650</name>
</gene>